<dbReference type="InterPro" id="IPR006224">
    <property type="entry name" value="PsdUridine_synth_RluA-like_CS"/>
</dbReference>
<dbReference type="Proteomes" id="UP001519293">
    <property type="component" value="Unassembled WGS sequence"/>
</dbReference>
<dbReference type="InterPro" id="IPR020103">
    <property type="entry name" value="PsdUridine_synth_cat_dom_sf"/>
</dbReference>
<evidence type="ECO:0000256" key="1">
    <source>
        <dbReference type="ARBA" id="ARBA00000073"/>
    </source>
</evidence>
<reference evidence="5 6" key="1">
    <citation type="submission" date="2021-03" db="EMBL/GenBank/DDBJ databases">
        <title>Genomic Encyclopedia of Type Strains, Phase IV (KMG-IV): sequencing the most valuable type-strain genomes for metagenomic binning, comparative biology and taxonomic classification.</title>
        <authorList>
            <person name="Goeker M."/>
        </authorList>
    </citation>
    <scope>NUCLEOTIDE SEQUENCE [LARGE SCALE GENOMIC DNA]</scope>
    <source>
        <strain evidence="5 6">DSM 26675</strain>
    </source>
</reference>
<dbReference type="CDD" id="cd02869">
    <property type="entry name" value="PseudoU_synth_RluA_like"/>
    <property type="match status" value="1"/>
</dbReference>
<dbReference type="InterPro" id="IPR006225">
    <property type="entry name" value="PsdUridine_synth_RluC/D"/>
</dbReference>
<accession>A0ABS4RE58</accession>
<evidence type="ECO:0000313" key="6">
    <source>
        <dbReference type="Proteomes" id="UP001519293"/>
    </source>
</evidence>
<protein>
    <recommendedName>
        <fullName evidence="3">Pseudouridine synthase</fullName>
        <ecNumber evidence="3">5.4.99.-</ecNumber>
    </recommendedName>
</protein>
<dbReference type="PANTHER" id="PTHR21600">
    <property type="entry name" value="MITOCHONDRIAL RNA PSEUDOURIDINE SYNTHASE"/>
    <property type="match status" value="1"/>
</dbReference>
<dbReference type="SUPFAM" id="SSF55120">
    <property type="entry name" value="Pseudouridine synthase"/>
    <property type="match status" value="1"/>
</dbReference>
<dbReference type="Gene3D" id="3.30.2350.10">
    <property type="entry name" value="Pseudouridine synthase"/>
    <property type="match status" value="1"/>
</dbReference>
<comment type="catalytic activity">
    <reaction evidence="1 3">
        <text>a uridine in RNA = a pseudouridine in RNA</text>
        <dbReference type="Rhea" id="RHEA:48348"/>
        <dbReference type="Rhea" id="RHEA-COMP:12068"/>
        <dbReference type="Rhea" id="RHEA-COMP:12069"/>
        <dbReference type="ChEBI" id="CHEBI:65314"/>
        <dbReference type="ChEBI" id="CHEBI:65315"/>
    </reaction>
</comment>
<sequence>MTSFQLQWDILESDANKIIKDFMKEKAISRAALADIKYKGGSILVNGVEQTVRYSLKKGDLLKVSFPVEHPSVGIKGEAIPLDLVYEDEYVLIVNKQAGMSTIPSREHPSGSLANALIGYYEQKAIRATAHIVTRLDRDTSGLVLIAKHRHVHHLLSEEQKAGRVKRIYQAFVEGALENHSGIIEKPIARNPNSIIERMVDPNGQYACTHYEVLCYKRSFTHVKLKLGTGRTHQIRVHMSYIGHPLVGDQLYDGNDTLLKRQALHCYELKFFHPFLEENMTFKSELPKDMGSLM</sequence>
<name>A0ABS4RE58_9BACI</name>
<keyword evidence="3 5" id="KW-0413">Isomerase</keyword>
<evidence type="ECO:0000256" key="2">
    <source>
        <dbReference type="ARBA" id="ARBA00010876"/>
    </source>
</evidence>
<feature type="domain" description="Pseudouridine synthase RsuA/RluA-like" evidence="4">
    <location>
        <begin position="90"/>
        <end position="240"/>
    </location>
</feature>
<dbReference type="InterPro" id="IPR006145">
    <property type="entry name" value="PsdUridine_synth_RsuA/RluA"/>
</dbReference>
<dbReference type="RefSeq" id="WP_066392861.1">
    <property type="nucleotide sequence ID" value="NZ_JAGIKZ010000007.1"/>
</dbReference>
<gene>
    <name evidence="5" type="ORF">J2Z40_001752</name>
</gene>
<dbReference type="PANTHER" id="PTHR21600:SF35">
    <property type="entry name" value="PSEUDOURIDINE SYNTHASE"/>
    <property type="match status" value="1"/>
</dbReference>
<dbReference type="InterPro" id="IPR050188">
    <property type="entry name" value="RluA_PseudoU_synthase"/>
</dbReference>
<dbReference type="EMBL" id="JAGIKZ010000007">
    <property type="protein sequence ID" value="MBP2241190.1"/>
    <property type="molecule type" value="Genomic_DNA"/>
</dbReference>
<evidence type="ECO:0000259" key="4">
    <source>
        <dbReference type="Pfam" id="PF00849"/>
    </source>
</evidence>
<keyword evidence="6" id="KW-1185">Reference proteome</keyword>
<comment type="similarity">
    <text evidence="2 3">Belongs to the pseudouridine synthase RluA family.</text>
</comment>
<dbReference type="GO" id="GO:0160140">
    <property type="term" value="F:23S rRNA pseudouridine(1911/1915/1917) synthase activity"/>
    <property type="evidence" value="ECO:0007669"/>
    <property type="project" value="UniProtKB-EC"/>
</dbReference>
<proteinExistence type="inferred from homology"/>
<dbReference type="NCBIfam" id="TIGR00005">
    <property type="entry name" value="rluA_subfam"/>
    <property type="match status" value="1"/>
</dbReference>
<evidence type="ECO:0000256" key="3">
    <source>
        <dbReference type="RuleBase" id="RU362028"/>
    </source>
</evidence>
<evidence type="ECO:0000313" key="5">
    <source>
        <dbReference type="EMBL" id="MBP2241190.1"/>
    </source>
</evidence>
<organism evidence="5 6">
    <name type="scientific">Cytobacillus eiseniae</name>
    <dbReference type="NCBI Taxonomy" id="762947"/>
    <lineage>
        <taxon>Bacteria</taxon>
        <taxon>Bacillati</taxon>
        <taxon>Bacillota</taxon>
        <taxon>Bacilli</taxon>
        <taxon>Bacillales</taxon>
        <taxon>Bacillaceae</taxon>
        <taxon>Cytobacillus</taxon>
    </lineage>
</organism>
<dbReference type="PROSITE" id="PS01129">
    <property type="entry name" value="PSI_RLU"/>
    <property type="match status" value="1"/>
</dbReference>
<dbReference type="Pfam" id="PF00849">
    <property type="entry name" value="PseudoU_synth_2"/>
    <property type="match status" value="1"/>
</dbReference>
<comment type="function">
    <text evidence="3">Responsible for synthesis of pseudouridine from uracil.</text>
</comment>
<comment type="caution">
    <text evidence="5">The sequence shown here is derived from an EMBL/GenBank/DDBJ whole genome shotgun (WGS) entry which is preliminary data.</text>
</comment>
<dbReference type="EC" id="5.4.99.-" evidence="3"/>